<keyword evidence="1" id="KW-0812">Transmembrane</keyword>
<feature type="transmembrane region" description="Helical" evidence="1">
    <location>
        <begin position="174"/>
        <end position="193"/>
    </location>
</feature>
<evidence type="ECO:0000313" key="4">
    <source>
        <dbReference type="Proteomes" id="UP001175000"/>
    </source>
</evidence>
<proteinExistence type="predicted"/>
<organism evidence="3 4">
    <name type="scientific">Immersiella caudata</name>
    <dbReference type="NCBI Taxonomy" id="314043"/>
    <lineage>
        <taxon>Eukaryota</taxon>
        <taxon>Fungi</taxon>
        <taxon>Dikarya</taxon>
        <taxon>Ascomycota</taxon>
        <taxon>Pezizomycotina</taxon>
        <taxon>Sordariomycetes</taxon>
        <taxon>Sordariomycetidae</taxon>
        <taxon>Sordariales</taxon>
        <taxon>Lasiosphaeriaceae</taxon>
        <taxon>Immersiella</taxon>
    </lineage>
</organism>
<evidence type="ECO:0000256" key="2">
    <source>
        <dbReference type="SAM" id="SignalP"/>
    </source>
</evidence>
<dbReference type="EMBL" id="JAULSU010000006">
    <property type="protein sequence ID" value="KAK0613315.1"/>
    <property type="molecule type" value="Genomic_DNA"/>
</dbReference>
<feature type="transmembrane region" description="Helical" evidence="1">
    <location>
        <begin position="142"/>
        <end position="162"/>
    </location>
</feature>
<sequence>MIHILCPHFSTTALVFVFLTRIVHPWLQAMKSKSKACPTGTELSPALFQRILQGNIYVSSCRRGIPRALTKSLLLGPNSAPLLVVDLIPPCAPNRGLITHQLGTSGTETSTSQWPPLKSPKHNLSPLSPGGQPGMLCPVSEYLTVNVAPLSLLVFVFMALTAQHHTARALAKKGIVWALCNGLFCGGLALIAYENASACKKAKQAERQRYWENYGNLGRFGRL</sequence>
<dbReference type="AlphaFoldDB" id="A0AA39WDC7"/>
<keyword evidence="1" id="KW-0472">Membrane</keyword>
<feature type="signal peptide" evidence="2">
    <location>
        <begin position="1"/>
        <end position="25"/>
    </location>
</feature>
<evidence type="ECO:0000256" key="1">
    <source>
        <dbReference type="SAM" id="Phobius"/>
    </source>
</evidence>
<keyword evidence="4" id="KW-1185">Reference proteome</keyword>
<keyword evidence="1" id="KW-1133">Transmembrane helix</keyword>
<accession>A0AA39WDC7</accession>
<name>A0AA39WDC7_9PEZI</name>
<keyword evidence="2" id="KW-0732">Signal</keyword>
<reference evidence="3" key="1">
    <citation type="submission" date="2023-06" db="EMBL/GenBank/DDBJ databases">
        <title>Genome-scale phylogeny and comparative genomics of the fungal order Sordariales.</title>
        <authorList>
            <consortium name="Lawrence Berkeley National Laboratory"/>
            <person name="Hensen N."/>
            <person name="Bonometti L."/>
            <person name="Westerberg I."/>
            <person name="Brannstrom I.O."/>
            <person name="Guillou S."/>
            <person name="Cros-Aarteil S."/>
            <person name="Calhoun S."/>
            <person name="Haridas S."/>
            <person name="Kuo A."/>
            <person name="Mondo S."/>
            <person name="Pangilinan J."/>
            <person name="Riley R."/>
            <person name="Labutti K."/>
            <person name="Andreopoulos B."/>
            <person name="Lipzen A."/>
            <person name="Chen C."/>
            <person name="Yanf M."/>
            <person name="Daum C."/>
            <person name="Ng V."/>
            <person name="Clum A."/>
            <person name="Steindorff A."/>
            <person name="Ohm R."/>
            <person name="Martin F."/>
            <person name="Silar P."/>
            <person name="Natvig D."/>
            <person name="Lalanne C."/>
            <person name="Gautier V."/>
            <person name="Ament-Velasquez S.L."/>
            <person name="Kruys A."/>
            <person name="Hutchinson M.I."/>
            <person name="Powell A.J."/>
            <person name="Barry K."/>
            <person name="Miller A.N."/>
            <person name="Grigoriev I.V."/>
            <person name="Debuchy R."/>
            <person name="Gladieux P."/>
            <person name="Thoren M.H."/>
            <person name="Johannesson H."/>
        </authorList>
    </citation>
    <scope>NUCLEOTIDE SEQUENCE</scope>
    <source>
        <strain evidence="3">CBS 606.72</strain>
    </source>
</reference>
<dbReference type="Proteomes" id="UP001175000">
    <property type="component" value="Unassembled WGS sequence"/>
</dbReference>
<evidence type="ECO:0000313" key="3">
    <source>
        <dbReference type="EMBL" id="KAK0613315.1"/>
    </source>
</evidence>
<feature type="chain" id="PRO_5041298206" evidence="2">
    <location>
        <begin position="26"/>
        <end position="223"/>
    </location>
</feature>
<gene>
    <name evidence="3" type="ORF">B0T14DRAFT_276413</name>
</gene>
<comment type="caution">
    <text evidence="3">The sequence shown here is derived from an EMBL/GenBank/DDBJ whole genome shotgun (WGS) entry which is preliminary data.</text>
</comment>
<protein>
    <submittedName>
        <fullName evidence="3">Uncharacterized protein</fullName>
    </submittedName>
</protein>